<protein>
    <submittedName>
        <fullName evidence="2">TIGR03987 family protein</fullName>
    </submittedName>
</protein>
<feature type="transmembrane region" description="Helical" evidence="1">
    <location>
        <begin position="105"/>
        <end position="122"/>
    </location>
</feature>
<keyword evidence="1" id="KW-0472">Membrane</keyword>
<dbReference type="EMBL" id="DRPZ01000193">
    <property type="protein sequence ID" value="HGY09833.1"/>
    <property type="molecule type" value="Genomic_DNA"/>
</dbReference>
<name>A0A7C4Z5X2_9DEIN</name>
<evidence type="ECO:0000256" key="1">
    <source>
        <dbReference type="SAM" id="Phobius"/>
    </source>
</evidence>
<proteinExistence type="predicted"/>
<organism evidence="2">
    <name type="scientific">Oceanithermus profundus</name>
    <dbReference type="NCBI Taxonomy" id="187137"/>
    <lineage>
        <taxon>Bacteria</taxon>
        <taxon>Thermotogati</taxon>
        <taxon>Deinococcota</taxon>
        <taxon>Deinococci</taxon>
        <taxon>Thermales</taxon>
        <taxon>Thermaceae</taxon>
        <taxon>Oceanithermus</taxon>
    </lineage>
</organism>
<evidence type="ECO:0000313" key="2">
    <source>
        <dbReference type="EMBL" id="HGY09833.1"/>
    </source>
</evidence>
<accession>A0A7C4Z5X2</accession>
<keyword evidence="1" id="KW-1133">Transmembrane helix</keyword>
<feature type="transmembrane region" description="Helical" evidence="1">
    <location>
        <begin position="6"/>
        <end position="25"/>
    </location>
</feature>
<dbReference type="AlphaFoldDB" id="A0A7C4Z5X2"/>
<comment type="caution">
    <text evidence="2">The sequence shown here is derived from an EMBL/GenBank/DDBJ whole genome shotgun (WGS) entry which is preliminary data.</text>
</comment>
<reference evidence="2" key="1">
    <citation type="journal article" date="2020" name="mSystems">
        <title>Genome- and Community-Level Interaction Insights into Carbon Utilization and Element Cycling Functions of Hydrothermarchaeota in Hydrothermal Sediment.</title>
        <authorList>
            <person name="Zhou Z."/>
            <person name="Liu Y."/>
            <person name="Xu W."/>
            <person name="Pan J."/>
            <person name="Luo Z.H."/>
            <person name="Li M."/>
        </authorList>
    </citation>
    <scope>NUCLEOTIDE SEQUENCE [LARGE SCALE GENOMIC DNA]</scope>
    <source>
        <strain evidence="2">HyVt-570</strain>
    </source>
</reference>
<dbReference type="InterPro" id="IPR023813">
    <property type="entry name" value="HsmA-like"/>
</dbReference>
<dbReference type="NCBIfam" id="TIGR03987">
    <property type="entry name" value="HsmA family protein"/>
    <property type="match status" value="1"/>
</dbReference>
<dbReference type="Proteomes" id="UP000885759">
    <property type="component" value="Unassembled WGS sequence"/>
</dbReference>
<keyword evidence="1" id="KW-0812">Transmembrane</keyword>
<feature type="transmembrane region" description="Helical" evidence="1">
    <location>
        <begin position="64"/>
        <end position="85"/>
    </location>
</feature>
<gene>
    <name evidence="2" type="ORF">ENK37_07265</name>
</gene>
<sequence>MPTDVLFAVVFINLALVFYTIGVWWERLSGTLRPVHLAFFWAGFVCDSTGTEAMRRIMGGRFELNLHGVTGLTALLLMLVHALWASWVLAKGDEAAKHRFHRFSVLVWTIWLVPYFTGYLLSMRE</sequence>